<dbReference type="InterPro" id="IPR051396">
    <property type="entry name" value="Bact_Antivir_Def_Nuclease"/>
</dbReference>
<dbReference type="InterPro" id="IPR027417">
    <property type="entry name" value="P-loop_NTPase"/>
</dbReference>
<dbReference type="AlphaFoldDB" id="A0A1H9XHV1"/>
<dbReference type="OrthoDB" id="9815944at2"/>
<dbReference type="InterPro" id="IPR003959">
    <property type="entry name" value="ATPase_AAA_core"/>
</dbReference>
<name>A0A1H9XHV1_9MICO</name>
<protein>
    <submittedName>
        <fullName evidence="2">Predicted ATPase</fullName>
    </submittedName>
</protein>
<dbReference type="PANTHER" id="PTHR43581:SF2">
    <property type="entry name" value="EXCINUCLEASE ATPASE SUBUNIT"/>
    <property type="match status" value="1"/>
</dbReference>
<evidence type="ECO:0000313" key="3">
    <source>
        <dbReference type="Proteomes" id="UP000199019"/>
    </source>
</evidence>
<proteinExistence type="predicted"/>
<dbReference type="EMBL" id="FOHB01000008">
    <property type="protein sequence ID" value="SES45712.1"/>
    <property type="molecule type" value="Genomic_DNA"/>
</dbReference>
<keyword evidence="3" id="KW-1185">Reference proteome</keyword>
<evidence type="ECO:0000313" key="2">
    <source>
        <dbReference type="EMBL" id="SES45712.1"/>
    </source>
</evidence>
<dbReference type="PANTHER" id="PTHR43581">
    <property type="entry name" value="ATP/GTP PHOSPHATASE"/>
    <property type="match status" value="1"/>
</dbReference>
<dbReference type="RefSeq" id="WP_091761730.1">
    <property type="nucleotide sequence ID" value="NZ_FOHB01000008.1"/>
</dbReference>
<sequence>MTHIESFTIHGLAGRTKPVSHELQPDVNVFFAGNGAGKTSLLKILHSALSNDSEPLHRVPFESAEVHFVSEARGRVVRTLSRKDNKEGHWETLWDSEAEEPVEVWVLDDPTWQSKPKEFARLRFRHGYLPISRISEGGRVGPRRSQAMVQKRDNSVITEAAYDKQFAAGIEDRWRTYATEALVQIREAQEYGLAEVLDAVLRGPGRSGYVSEVSPREAYAMVREFFGAQARVPFKVGSSASFIRRYEDDQLLREIVARIEQVQERINKAQEPQRRLEALVKELFAANKEIHFKPDGITVEVSKAKVPLESLSSGERQLLLLMLECLRATNNVVIIDEPELSMHIDWQHRLVSTLQTVNTEMQLVMATHSPEVMAEIPDKSVHEL</sequence>
<gene>
    <name evidence="2" type="ORF">SAMN05216199_3835</name>
</gene>
<dbReference type="Gene3D" id="3.40.50.300">
    <property type="entry name" value="P-loop containing nucleotide triphosphate hydrolases"/>
    <property type="match status" value="1"/>
</dbReference>
<dbReference type="GO" id="GO:0005524">
    <property type="term" value="F:ATP binding"/>
    <property type="evidence" value="ECO:0007669"/>
    <property type="project" value="InterPro"/>
</dbReference>
<dbReference type="Proteomes" id="UP000199019">
    <property type="component" value="Unassembled WGS sequence"/>
</dbReference>
<dbReference type="Pfam" id="PF13304">
    <property type="entry name" value="AAA_21"/>
    <property type="match status" value="1"/>
</dbReference>
<organism evidence="2 3">
    <name type="scientific">Pedococcus cremeus</name>
    <dbReference type="NCBI Taxonomy" id="587636"/>
    <lineage>
        <taxon>Bacteria</taxon>
        <taxon>Bacillati</taxon>
        <taxon>Actinomycetota</taxon>
        <taxon>Actinomycetes</taxon>
        <taxon>Micrococcales</taxon>
        <taxon>Intrasporangiaceae</taxon>
        <taxon>Pedococcus</taxon>
    </lineage>
</organism>
<dbReference type="GO" id="GO:0016887">
    <property type="term" value="F:ATP hydrolysis activity"/>
    <property type="evidence" value="ECO:0007669"/>
    <property type="project" value="InterPro"/>
</dbReference>
<dbReference type="GO" id="GO:0006302">
    <property type="term" value="P:double-strand break repair"/>
    <property type="evidence" value="ECO:0007669"/>
    <property type="project" value="InterPro"/>
</dbReference>
<accession>A0A1H9XHV1</accession>
<feature type="domain" description="ATPase AAA-type core" evidence="1">
    <location>
        <begin position="34"/>
        <end position="374"/>
    </location>
</feature>
<dbReference type="SUPFAM" id="SSF52540">
    <property type="entry name" value="P-loop containing nucleoside triphosphate hydrolases"/>
    <property type="match status" value="1"/>
</dbReference>
<evidence type="ECO:0000259" key="1">
    <source>
        <dbReference type="Pfam" id="PF13304"/>
    </source>
</evidence>
<reference evidence="3" key="1">
    <citation type="submission" date="2016-10" db="EMBL/GenBank/DDBJ databases">
        <authorList>
            <person name="Varghese N."/>
            <person name="Submissions S."/>
        </authorList>
    </citation>
    <scope>NUCLEOTIDE SEQUENCE [LARGE SCALE GENOMIC DNA]</scope>
    <source>
        <strain evidence="3">CGMCC 1.6963</strain>
    </source>
</reference>